<gene>
    <name evidence="9" type="primary">rpoE</name>
    <name evidence="9" type="ORF">GCM10011366_24050</name>
</gene>
<feature type="domain" description="DUF6596" evidence="8">
    <location>
        <begin position="196"/>
        <end position="296"/>
    </location>
</feature>
<feature type="domain" description="RNA polymerase sigma factor 70 region 4 type 2" evidence="7">
    <location>
        <begin position="127"/>
        <end position="178"/>
    </location>
</feature>
<evidence type="ECO:0000256" key="5">
    <source>
        <dbReference type="SAM" id="MobiDB-lite"/>
    </source>
</evidence>
<dbReference type="PANTHER" id="PTHR47756:SF2">
    <property type="entry name" value="BLL6612 PROTEIN"/>
    <property type="match status" value="1"/>
</dbReference>
<sequence length="429" mass="45979">MSGHAAVEEVWRAEAPHVLAALVRRSGDLEGSEDAAQEALLAALTQWPAEGLPRDPRAWLVRVASRRQVDAWRSSSARAARERREADGIPSDRRVAPSPEEEVLARAGADGTGLPALAGGDDTLGLMLLCAHPSLPAPSQVALTLRAVAGLTTGQVASGFLVPEATMAQRISRAKARLRAEGARFGDVAEADLPGRVAAVLRVLYLVFNEGYATSGGPQLVDVALSTEAVRLARHVADQVPDHLEAQGLLALMLLTDARRAARTDADGELVPLADQDRSRWDRDQVAEGVKILERVLPQGRPGPYQLQAAIAAVHAEAPAAAETDWLQICALYRMLRRLDPSPAVTLNLAVAVGMAHGPQAGLRVLDEVLALPAMVRHHRTHAVRAHLLETSGREGEALEAYRTAAGLTRSLPEQRYLHRRAAALDGWR</sequence>
<dbReference type="Pfam" id="PF08281">
    <property type="entry name" value="Sigma70_r4_2"/>
    <property type="match status" value="1"/>
</dbReference>
<keyword evidence="10" id="KW-1185">Reference proteome</keyword>
<feature type="domain" description="RNA polymerase sigma-70 region 2" evidence="6">
    <location>
        <begin position="12"/>
        <end position="76"/>
    </location>
</feature>
<dbReference type="EMBL" id="BMEM01000004">
    <property type="protein sequence ID" value="GGF55340.1"/>
    <property type="molecule type" value="Genomic_DNA"/>
</dbReference>
<evidence type="ECO:0000259" key="7">
    <source>
        <dbReference type="Pfam" id="PF08281"/>
    </source>
</evidence>
<evidence type="ECO:0000256" key="1">
    <source>
        <dbReference type="ARBA" id="ARBA00010641"/>
    </source>
</evidence>
<dbReference type="SUPFAM" id="SSF88659">
    <property type="entry name" value="Sigma3 and sigma4 domains of RNA polymerase sigma factors"/>
    <property type="match status" value="1"/>
</dbReference>
<reference evidence="9" key="1">
    <citation type="journal article" date="2014" name="Int. J. Syst. Evol. Microbiol.">
        <title>Complete genome sequence of Corynebacterium casei LMG S-19264T (=DSM 44701T), isolated from a smear-ripened cheese.</title>
        <authorList>
            <consortium name="US DOE Joint Genome Institute (JGI-PGF)"/>
            <person name="Walter F."/>
            <person name="Albersmeier A."/>
            <person name="Kalinowski J."/>
            <person name="Ruckert C."/>
        </authorList>
    </citation>
    <scope>NUCLEOTIDE SEQUENCE</scope>
    <source>
        <strain evidence="9">CGMCC 1.12160</strain>
    </source>
</reference>
<dbReference type="AlphaFoldDB" id="A0A917F8F2"/>
<accession>A0A917F8F2</accession>
<reference evidence="9" key="2">
    <citation type="submission" date="2020-09" db="EMBL/GenBank/DDBJ databases">
        <authorList>
            <person name="Sun Q."/>
            <person name="Zhou Y."/>
        </authorList>
    </citation>
    <scope>NUCLEOTIDE SEQUENCE</scope>
    <source>
        <strain evidence="9">CGMCC 1.12160</strain>
    </source>
</reference>
<evidence type="ECO:0000256" key="4">
    <source>
        <dbReference type="ARBA" id="ARBA00023163"/>
    </source>
</evidence>
<evidence type="ECO:0000313" key="10">
    <source>
        <dbReference type="Proteomes" id="UP000605670"/>
    </source>
</evidence>
<keyword evidence="3" id="KW-0731">Sigma factor</keyword>
<keyword evidence="2" id="KW-0805">Transcription regulation</keyword>
<dbReference type="InterPro" id="IPR013324">
    <property type="entry name" value="RNA_pol_sigma_r3/r4-like"/>
</dbReference>
<evidence type="ECO:0000256" key="2">
    <source>
        <dbReference type="ARBA" id="ARBA00023015"/>
    </source>
</evidence>
<comment type="similarity">
    <text evidence="1">Belongs to the sigma-70 factor family. ECF subfamily.</text>
</comment>
<evidence type="ECO:0000259" key="6">
    <source>
        <dbReference type="Pfam" id="PF04542"/>
    </source>
</evidence>
<dbReference type="GO" id="GO:0006352">
    <property type="term" value="P:DNA-templated transcription initiation"/>
    <property type="evidence" value="ECO:0007669"/>
    <property type="project" value="InterPro"/>
</dbReference>
<dbReference type="Pfam" id="PF20239">
    <property type="entry name" value="DUF6596"/>
    <property type="match status" value="1"/>
</dbReference>
<dbReference type="InterPro" id="IPR007627">
    <property type="entry name" value="RNA_pol_sigma70_r2"/>
</dbReference>
<dbReference type="InterPro" id="IPR013249">
    <property type="entry name" value="RNA_pol_sigma70_r4_t2"/>
</dbReference>
<dbReference type="InterPro" id="IPR013325">
    <property type="entry name" value="RNA_pol_sigma_r2"/>
</dbReference>
<feature type="compositionally biased region" description="Basic and acidic residues" evidence="5">
    <location>
        <begin position="79"/>
        <end position="95"/>
    </location>
</feature>
<dbReference type="InterPro" id="IPR046531">
    <property type="entry name" value="DUF6596"/>
</dbReference>
<dbReference type="GO" id="GO:0016987">
    <property type="term" value="F:sigma factor activity"/>
    <property type="evidence" value="ECO:0007669"/>
    <property type="project" value="UniProtKB-KW"/>
</dbReference>
<comment type="caution">
    <text evidence="9">The sequence shown here is derived from an EMBL/GenBank/DDBJ whole genome shotgun (WGS) entry which is preliminary data.</text>
</comment>
<dbReference type="SUPFAM" id="SSF88946">
    <property type="entry name" value="Sigma2 domain of RNA polymerase sigma factors"/>
    <property type="match status" value="1"/>
</dbReference>
<dbReference type="Gene3D" id="1.10.10.10">
    <property type="entry name" value="Winged helix-like DNA-binding domain superfamily/Winged helix DNA-binding domain"/>
    <property type="match status" value="1"/>
</dbReference>
<dbReference type="PANTHER" id="PTHR47756">
    <property type="entry name" value="BLL6612 PROTEIN-RELATED"/>
    <property type="match status" value="1"/>
</dbReference>
<dbReference type="InterPro" id="IPR036388">
    <property type="entry name" value="WH-like_DNA-bd_sf"/>
</dbReference>
<evidence type="ECO:0000259" key="8">
    <source>
        <dbReference type="Pfam" id="PF20239"/>
    </source>
</evidence>
<protein>
    <submittedName>
        <fullName evidence="9">RNA polymerase sigma24 factor</fullName>
    </submittedName>
</protein>
<dbReference type="GO" id="GO:0003677">
    <property type="term" value="F:DNA binding"/>
    <property type="evidence" value="ECO:0007669"/>
    <property type="project" value="InterPro"/>
</dbReference>
<evidence type="ECO:0000256" key="3">
    <source>
        <dbReference type="ARBA" id="ARBA00023082"/>
    </source>
</evidence>
<dbReference type="Pfam" id="PF04542">
    <property type="entry name" value="Sigma70_r2"/>
    <property type="match status" value="1"/>
</dbReference>
<keyword evidence="4" id="KW-0804">Transcription</keyword>
<proteinExistence type="inferred from homology"/>
<dbReference type="Proteomes" id="UP000605670">
    <property type="component" value="Unassembled WGS sequence"/>
</dbReference>
<evidence type="ECO:0000313" key="9">
    <source>
        <dbReference type="EMBL" id="GGF55340.1"/>
    </source>
</evidence>
<feature type="region of interest" description="Disordered" evidence="5">
    <location>
        <begin position="74"/>
        <end position="101"/>
    </location>
</feature>
<name>A0A917F8F2_9MICO</name>
<dbReference type="Gene3D" id="1.10.1740.10">
    <property type="match status" value="1"/>
</dbReference>
<organism evidence="9 10">
    <name type="scientific">Ornithinimicrobium tianjinense</name>
    <dbReference type="NCBI Taxonomy" id="1195761"/>
    <lineage>
        <taxon>Bacteria</taxon>
        <taxon>Bacillati</taxon>
        <taxon>Actinomycetota</taxon>
        <taxon>Actinomycetes</taxon>
        <taxon>Micrococcales</taxon>
        <taxon>Ornithinimicrobiaceae</taxon>
        <taxon>Ornithinimicrobium</taxon>
    </lineage>
</organism>
<dbReference type="RefSeq" id="WP_188431117.1">
    <property type="nucleotide sequence ID" value="NZ_BAABKH010000014.1"/>
</dbReference>